<feature type="transmembrane region" description="Helical" evidence="7">
    <location>
        <begin position="274"/>
        <end position="292"/>
    </location>
</feature>
<feature type="chain" id="PRO_5045637366" evidence="8">
    <location>
        <begin position="25"/>
        <end position="554"/>
    </location>
</feature>
<evidence type="ECO:0000256" key="5">
    <source>
        <dbReference type="ARBA" id="ARBA00022989"/>
    </source>
</evidence>
<dbReference type="InterPro" id="IPR045276">
    <property type="entry name" value="YbiO_bact"/>
</dbReference>
<dbReference type="InterPro" id="IPR011066">
    <property type="entry name" value="MscS_channel_C_sf"/>
</dbReference>
<dbReference type="PANTHER" id="PTHR30460">
    <property type="entry name" value="MODERATE CONDUCTANCE MECHANOSENSITIVE CHANNEL YBIO"/>
    <property type="match status" value="1"/>
</dbReference>
<feature type="domain" description="Mechanosensitive ion channel MscS C-terminal" evidence="10">
    <location>
        <begin position="440"/>
        <end position="527"/>
    </location>
</feature>
<dbReference type="Pfam" id="PF21082">
    <property type="entry name" value="MS_channel_3rd"/>
    <property type="match status" value="1"/>
</dbReference>
<feature type="transmembrane region" description="Helical" evidence="7">
    <location>
        <begin position="234"/>
        <end position="254"/>
    </location>
</feature>
<organism evidence="11 12">
    <name type="scientific">Nostoc flagelliforme FACHB-838</name>
    <dbReference type="NCBI Taxonomy" id="2692904"/>
    <lineage>
        <taxon>Bacteria</taxon>
        <taxon>Bacillati</taxon>
        <taxon>Cyanobacteriota</taxon>
        <taxon>Cyanophyceae</taxon>
        <taxon>Nostocales</taxon>
        <taxon>Nostocaceae</taxon>
        <taxon>Nostoc</taxon>
    </lineage>
</organism>
<evidence type="ECO:0000256" key="4">
    <source>
        <dbReference type="ARBA" id="ARBA00022692"/>
    </source>
</evidence>
<dbReference type="RefSeq" id="WP_190941763.1">
    <property type="nucleotide sequence ID" value="NZ_JACJSI010000029.1"/>
</dbReference>
<gene>
    <name evidence="11" type="ORF">H6G97_16265</name>
</gene>
<keyword evidence="5 7" id="KW-1133">Transmembrane helix</keyword>
<evidence type="ECO:0000256" key="1">
    <source>
        <dbReference type="ARBA" id="ARBA00004651"/>
    </source>
</evidence>
<dbReference type="InterPro" id="IPR010920">
    <property type="entry name" value="LSM_dom_sf"/>
</dbReference>
<keyword evidence="3" id="KW-1003">Cell membrane</keyword>
<keyword evidence="4 7" id="KW-0812">Transmembrane</keyword>
<dbReference type="SUPFAM" id="SSF82689">
    <property type="entry name" value="Mechanosensitive channel protein MscS (YggB), C-terminal domain"/>
    <property type="match status" value="1"/>
</dbReference>
<feature type="transmembrane region" description="Helical" evidence="7">
    <location>
        <begin position="349"/>
        <end position="366"/>
    </location>
</feature>
<proteinExistence type="inferred from homology"/>
<dbReference type="InterPro" id="IPR049278">
    <property type="entry name" value="MS_channel_C"/>
</dbReference>
<dbReference type="InterPro" id="IPR006685">
    <property type="entry name" value="MscS_channel_2nd"/>
</dbReference>
<evidence type="ECO:0000259" key="9">
    <source>
        <dbReference type="Pfam" id="PF00924"/>
    </source>
</evidence>
<accession>A0ABR8DNM6</accession>
<evidence type="ECO:0000256" key="2">
    <source>
        <dbReference type="ARBA" id="ARBA00008017"/>
    </source>
</evidence>
<dbReference type="Pfam" id="PF00924">
    <property type="entry name" value="MS_channel_2nd"/>
    <property type="match status" value="1"/>
</dbReference>
<dbReference type="Proteomes" id="UP000623440">
    <property type="component" value="Unassembled WGS sequence"/>
</dbReference>
<comment type="caution">
    <text evidence="11">The sequence shown here is derived from an EMBL/GenBank/DDBJ whole genome shotgun (WGS) entry which is preliminary data.</text>
</comment>
<feature type="domain" description="Mechanosensitive ion channel MscS" evidence="9">
    <location>
        <begin position="369"/>
        <end position="433"/>
    </location>
</feature>
<comment type="subcellular location">
    <subcellularLocation>
        <location evidence="1">Cell membrane</location>
        <topology evidence="1">Multi-pass membrane protein</topology>
    </subcellularLocation>
</comment>
<evidence type="ECO:0000256" key="6">
    <source>
        <dbReference type="ARBA" id="ARBA00023136"/>
    </source>
</evidence>
<name>A0ABR8DNM6_9NOSO</name>
<feature type="signal peptide" evidence="8">
    <location>
        <begin position="1"/>
        <end position="24"/>
    </location>
</feature>
<comment type="similarity">
    <text evidence="2">Belongs to the MscS (TC 1.A.23) family.</text>
</comment>
<sequence length="554" mass="61293">MRFQFLAIASSMAIAVVSVPKATAQIPVLPQLLPSPSSVSNDANNRLVTGWIYLDGRRLFQIAASRSNFPERSEDIQKKLERIAQNYFQSPPNTAVNVNIPKVNQLPVIYVNGQYLMTVTSEDAKLREVDTWTSANQIAESLQEDLQQAKQERQTQFLIDQGKIAAGIGLVMMLMSLGVYSWQQRSKKDLVHSIASQPNIGPLNSQVSPAAAQPIATQLNQQQQRHLQEVKRRLFQLSQAGIWGGGSFFILGLFPYTRPFQVIILNAVQFPLRLGVVFLGTYVAIRLIYALIDRFTTTLISSGALLTPESSERLRLRVSTFSGVTKSIATGICVGVGFLLALVSLGIDIVPLLAGASLVGVAVSLASQNLIKDAINGFLIILEDQYALGDVINVGDVGGLVENLNLRMTQLRDSEGRLITIPNSEIKVVANLSSRWSRADLTIPIAYQADVEKALKLIENIGFEMDKDPRWERQILEPPQVLGIDQFGDRGLIIRVWIKTQPLKQWDVAREYRRRLKVALDQAGISISVPQQAIWVNDEQLLNFQSNGSNSKAN</sequence>
<evidence type="ECO:0000256" key="7">
    <source>
        <dbReference type="SAM" id="Phobius"/>
    </source>
</evidence>
<protein>
    <submittedName>
        <fullName evidence="11">Mechanosensitive ion channel family protein</fullName>
    </submittedName>
</protein>
<dbReference type="InterPro" id="IPR011014">
    <property type="entry name" value="MscS_channel_TM-2"/>
</dbReference>
<evidence type="ECO:0000313" key="11">
    <source>
        <dbReference type="EMBL" id="MBD2531051.1"/>
    </source>
</evidence>
<dbReference type="Gene3D" id="2.30.30.60">
    <property type="match status" value="1"/>
</dbReference>
<dbReference type="InterPro" id="IPR023408">
    <property type="entry name" value="MscS_beta-dom_sf"/>
</dbReference>
<evidence type="ECO:0000259" key="10">
    <source>
        <dbReference type="Pfam" id="PF21082"/>
    </source>
</evidence>
<dbReference type="Gene3D" id="1.10.287.1260">
    <property type="match status" value="1"/>
</dbReference>
<feature type="transmembrane region" description="Helical" evidence="7">
    <location>
        <begin position="164"/>
        <end position="182"/>
    </location>
</feature>
<dbReference type="SUPFAM" id="SSF50182">
    <property type="entry name" value="Sm-like ribonucleoproteins"/>
    <property type="match status" value="1"/>
</dbReference>
<dbReference type="SUPFAM" id="SSF82861">
    <property type="entry name" value="Mechanosensitive channel protein MscS (YggB), transmembrane region"/>
    <property type="match status" value="1"/>
</dbReference>
<keyword evidence="6 7" id="KW-0472">Membrane</keyword>
<evidence type="ECO:0000256" key="3">
    <source>
        <dbReference type="ARBA" id="ARBA00022475"/>
    </source>
</evidence>
<evidence type="ECO:0000256" key="8">
    <source>
        <dbReference type="SAM" id="SignalP"/>
    </source>
</evidence>
<keyword evidence="8" id="KW-0732">Signal</keyword>
<dbReference type="PANTHER" id="PTHR30460:SF0">
    <property type="entry name" value="MODERATE CONDUCTANCE MECHANOSENSITIVE CHANNEL YBIO"/>
    <property type="match status" value="1"/>
</dbReference>
<feature type="transmembrane region" description="Helical" evidence="7">
    <location>
        <begin position="323"/>
        <end position="343"/>
    </location>
</feature>
<dbReference type="Gene3D" id="3.30.70.100">
    <property type="match status" value="1"/>
</dbReference>
<reference evidence="11 12" key="1">
    <citation type="journal article" date="2020" name="ISME J.">
        <title>Comparative genomics reveals insights into cyanobacterial evolution and habitat adaptation.</title>
        <authorList>
            <person name="Chen M.Y."/>
            <person name="Teng W.K."/>
            <person name="Zhao L."/>
            <person name="Hu C.X."/>
            <person name="Zhou Y.K."/>
            <person name="Han B.P."/>
            <person name="Song L.R."/>
            <person name="Shu W.S."/>
        </authorList>
    </citation>
    <scope>NUCLEOTIDE SEQUENCE [LARGE SCALE GENOMIC DNA]</scope>
    <source>
        <strain evidence="11 12">FACHB-838</strain>
    </source>
</reference>
<evidence type="ECO:0000313" key="12">
    <source>
        <dbReference type="Proteomes" id="UP000623440"/>
    </source>
</evidence>
<dbReference type="EMBL" id="JACJSI010000029">
    <property type="protein sequence ID" value="MBD2531051.1"/>
    <property type="molecule type" value="Genomic_DNA"/>
</dbReference>
<keyword evidence="12" id="KW-1185">Reference proteome</keyword>